<feature type="transmembrane region" description="Helical" evidence="1">
    <location>
        <begin position="89"/>
        <end position="109"/>
    </location>
</feature>
<evidence type="ECO:0000313" key="3">
    <source>
        <dbReference type="Proteomes" id="UP000001517"/>
    </source>
</evidence>
<keyword evidence="1" id="KW-0472">Membrane</keyword>
<feature type="transmembrane region" description="Helical" evidence="1">
    <location>
        <begin position="166"/>
        <end position="195"/>
    </location>
</feature>
<accession>A0AA36NQE5</accession>
<dbReference type="AlphaFoldDB" id="A0AA36NQE5"/>
<feature type="transmembrane region" description="Helical" evidence="1">
    <location>
        <begin position="18"/>
        <end position="36"/>
    </location>
</feature>
<keyword evidence="1" id="KW-0812">Transmembrane</keyword>
<feature type="transmembrane region" description="Helical" evidence="1">
    <location>
        <begin position="402"/>
        <end position="420"/>
    </location>
</feature>
<gene>
    <name evidence="2" type="ordered locus">GALLO_1372</name>
</gene>
<sequence length="430" mass="50059">MFTLNNNFFQKRNLKDELLINICYVLMSVLFILRTIPYFSQAGDQTWFASQAIKYNYNYLQFGIDRYFNWSSRLLIESATMFFSVHQTLFVVFIFLLLVVFWKALANIFLSDNSFAMKMSIPILFMILFTGNFYSGAGVIPNMVNYFLPMCSLVLAWNFINKDIKIYRIASFFFIIFACMQEQFAIFSFAMFLYFTVEHFMTRKKINICYFSALLISVLGLLSAIFSPGNGSRKIVETMTHYPTFNSISTLNKLYDGFMETSRVLFLDNTELNFIFLLLIVILVVSIIKKEYLTIFMISGILYCTLFHHLGIDTPLNTIQKIVDENPNLVLFSKNYQLALYPVTLYFLFLLIIGFSIFRIFTNFKTGIFVLFIVVTGYLSRLAISFSPTIYVSGIRTFEPLIFASFIAILFMINELSMFFKLSNLERGKK</sequence>
<dbReference type="RefSeq" id="WP_009854469.1">
    <property type="nucleotide sequence ID" value="NC_013798.1"/>
</dbReference>
<dbReference type="EMBL" id="FN597254">
    <property type="protein sequence ID" value="CBI13864.1"/>
    <property type="molecule type" value="Genomic_DNA"/>
</dbReference>
<dbReference type="KEGG" id="sga:GALLO_1372"/>
<proteinExistence type="predicted"/>
<dbReference type="GeneID" id="57922454"/>
<feature type="transmembrane region" description="Helical" evidence="1">
    <location>
        <begin position="272"/>
        <end position="288"/>
    </location>
</feature>
<feature type="transmembrane region" description="Helical" evidence="1">
    <location>
        <begin position="368"/>
        <end position="390"/>
    </location>
</feature>
<evidence type="ECO:0008006" key="4">
    <source>
        <dbReference type="Google" id="ProtNLM"/>
    </source>
</evidence>
<feature type="transmembrane region" description="Helical" evidence="1">
    <location>
        <begin position="207"/>
        <end position="226"/>
    </location>
</feature>
<protein>
    <recommendedName>
        <fullName evidence="4">Serotype determinant, transmembrane protein</fullName>
    </recommendedName>
</protein>
<dbReference type="Proteomes" id="UP000001517">
    <property type="component" value="Chromosome"/>
</dbReference>
<feature type="transmembrane region" description="Helical" evidence="1">
    <location>
        <begin position="115"/>
        <end position="134"/>
    </location>
</feature>
<reference evidence="2 3" key="1">
    <citation type="journal article" date="2010" name="J. Bacteriol.">
        <title>Genome sequence of Streptococcus gallolyticus: insights into its adaptation to the bovine rumen and its ability to cause endocarditis.</title>
        <authorList>
            <person name="Rusniok C."/>
            <person name="Couve E."/>
            <person name="Da Cunha V."/>
            <person name="El Gana R."/>
            <person name="Zidane N."/>
            <person name="Bouchier C."/>
            <person name="Poyart C."/>
            <person name="Leclercq R."/>
            <person name="Trieu-Cuot P."/>
            <person name="Glaser P."/>
        </authorList>
    </citation>
    <scope>NUCLEOTIDE SEQUENCE [LARGE SCALE GENOMIC DNA]</scope>
    <source>
        <strain evidence="2 3">UCN34</strain>
    </source>
</reference>
<evidence type="ECO:0000313" key="2">
    <source>
        <dbReference type="EMBL" id="CBI13864.1"/>
    </source>
</evidence>
<keyword evidence="1" id="KW-1133">Transmembrane helix</keyword>
<name>A0AA36NQE5_STRG3</name>
<feature type="transmembrane region" description="Helical" evidence="1">
    <location>
        <begin position="339"/>
        <end position="361"/>
    </location>
</feature>
<evidence type="ECO:0000256" key="1">
    <source>
        <dbReference type="SAM" id="Phobius"/>
    </source>
</evidence>
<feature type="transmembrane region" description="Helical" evidence="1">
    <location>
        <begin position="295"/>
        <end position="312"/>
    </location>
</feature>
<organism evidence="2 3">
    <name type="scientific">Streptococcus gallolyticus (strain UCN34)</name>
    <dbReference type="NCBI Taxonomy" id="637909"/>
    <lineage>
        <taxon>Bacteria</taxon>
        <taxon>Bacillati</taxon>
        <taxon>Bacillota</taxon>
        <taxon>Bacilli</taxon>
        <taxon>Lactobacillales</taxon>
        <taxon>Streptococcaceae</taxon>
        <taxon>Streptococcus</taxon>
    </lineage>
</organism>